<evidence type="ECO:0000259" key="2">
    <source>
        <dbReference type="Pfam" id="PF13472"/>
    </source>
</evidence>
<organism evidence="3 4">
    <name type="scientific">Cyclotella cryptica</name>
    <dbReference type="NCBI Taxonomy" id="29204"/>
    <lineage>
        <taxon>Eukaryota</taxon>
        <taxon>Sar</taxon>
        <taxon>Stramenopiles</taxon>
        <taxon>Ochrophyta</taxon>
        <taxon>Bacillariophyta</taxon>
        <taxon>Coscinodiscophyceae</taxon>
        <taxon>Thalassiosirophycidae</taxon>
        <taxon>Stephanodiscales</taxon>
        <taxon>Stephanodiscaceae</taxon>
        <taxon>Cyclotella</taxon>
    </lineage>
</organism>
<dbReference type="InterPro" id="IPR051532">
    <property type="entry name" value="Ester_Hydrolysis_Enzymes"/>
</dbReference>
<accession>A0ABD3PIN1</accession>
<dbReference type="Pfam" id="PF13472">
    <property type="entry name" value="Lipase_GDSL_2"/>
    <property type="match status" value="1"/>
</dbReference>
<evidence type="ECO:0000313" key="3">
    <source>
        <dbReference type="EMBL" id="KAL3787869.1"/>
    </source>
</evidence>
<dbReference type="SUPFAM" id="SSF52266">
    <property type="entry name" value="SGNH hydrolase"/>
    <property type="match status" value="1"/>
</dbReference>
<proteinExistence type="predicted"/>
<feature type="domain" description="SGNH hydrolase-type esterase" evidence="2">
    <location>
        <begin position="281"/>
        <end position="499"/>
    </location>
</feature>
<dbReference type="Gene3D" id="3.40.50.1110">
    <property type="entry name" value="SGNH hydrolase"/>
    <property type="match status" value="1"/>
</dbReference>
<dbReference type="PANTHER" id="PTHR30383">
    <property type="entry name" value="THIOESTERASE 1/PROTEASE 1/LYSOPHOSPHOLIPASE L1"/>
    <property type="match status" value="1"/>
</dbReference>
<dbReference type="PANTHER" id="PTHR30383:SF32">
    <property type="entry name" value="SGNH-HYDROLASE"/>
    <property type="match status" value="1"/>
</dbReference>
<dbReference type="EMBL" id="JABMIG020000167">
    <property type="protein sequence ID" value="KAL3787869.1"/>
    <property type="molecule type" value="Genomic_DNA"/>
</dbReference>
<gene>
    <name evidence="3" type="ORF">HJC23_000411</name>
</gene>
<feature type="region of interest" description="Disordered" evidence="1">
    <location>
        <begin position="1"/>
        <end position="46"/>
    </location>
</feature>
<dbReference type="InterPro" id="IPR036514">
    <property type="entry name" value="SGNH_hydro_sf"/>
</dbReference>
<comment type="caution">
    <text evidence="3">The sequence shown here is derived from an EMBL/GenBank/DDBJ whole genome shotgun (WGS) entry which is preliminary data.</text>
</comment>
<evidence type="ECO:0000313" key="4">
    <source>
        <dbReference type="Proteomes" id="UP001516023"/>
    </source>
</evidence>
<dbReference type="AlphaFoldDB" id="A0ABD3PIN1"/>
<keyword evidence="4" id="KW-1185">Reference proteome</keyword>
<sequence>MSATAKEFGHYSDDDEDNDLVPRPNAPLELLDSSSSSFRPIQPPPSRKKSCLYYLATIQAFLIIYRTEAILSALLAASLSVALTAHLSHRPAPRRRRRDPFASAKITHDYASSVTSKYDLTLGSIDHWCLADETGGENDNACSCEDPLEPVAKNSSGKWRDQHKENVKVVTEVLMKSTGYVEDVWGDYGGYQPGMYDDQWFERPDDDWVEGRGARFGMDDFGMGAYVGTGDDADYDYDDRFGIPVEAPPADPEKGEDTMEMPMQGGDGRMLATDYELDVVFVGDSITEQRQGTSMGRENEDYVGIKEVFQKTFSKEKGGDFNGIALGIAGDTAPNLLWRLMNGEMPYGLNPKVWWVGIGINDLSMKGCSEEVVLLGILRVVEEIQNAHPDAYIVINSLLPVRRNEDGLLEHTGKHHEHKALKDKEKNLQDSEMSPKRMHIDLWPSIVSINEELSKFASKHSGIKFFDADQVFVEERDGGKYLKLDLMADAVHPNLSGHKKWNGAIKKRLHSILDGKE</sequence>
<dbReference type="InterPro" id="IPR013830">
    <property type="entry name" value="SGNH_hydro"/>
</dbReference>
<name>A0ABD3PIN1_9STRA</name>
<protein>
    <recommendedName>
        <fullName evidence="2">SGNH hydrolase-type esterase domain-containing protein</fullName>
    </recommendedName>
</protein>
<evidence type="ECO:0000256" key="1">
    <source>
        <dbReference type="SAM" id="MobiDB-lite"/>
    </source>
</evidence>
<dbReference type="Proteomes" id="UP001516023">
    <property type="component" value="Unassembled WGS sequence"/>
</dbReference>
<reference evidence="3 4" key="1">
    <citation type="journal article" date="2020" name="G3 (Bethesda)">
        <title>Improved Reference Genome for Cyclotella cryptica CCMP332, a Model for Cell Wall Morphogenesis, Salinity Adaptation, and Lipid Production in Diatoms (Bacillariophyta).</title>
        <authorList>
            <person name="Roberts W.R."/>
            <person name="Downey K.M."/>
            <person name="Ruck E.C."/>
            <person name="Traller J.C."/>
            <person name="Alverson A.J."/>
        </authorList>
    </citation>
    <scope>NUCLEOTIDE SEQUENCE [LARGE SCALE GENOMIC DNA]</scope>
    <source>
        <strain evidence="3 4">CCMP332</strain>
    </source>
</reference>